<organism evidence="1 2">
    <name type="scientific">Lactococcus lactis</name>
    <dbReference type="NCBI Taxonomy" id="1358"/>
    <lineage>
        <taxon>Bacteria</taxon>
        <taxon>Bacillati</taxon>
        <taxon>Bacillota</taxon>
        <taxon>Bacilli</taxon>
        <taxon>Lactobacillales</taxon>
        <taxon>Streptococcaceae</taxon>
        <taxon>Lactococcus</taxon>
    </lineage>
</organism>
<evidence type="ECO:0000313" key="2">
    <source>
        <dbReference type="Proteomes" id="UP001186047"/>
    </source>
</evidence>
<dbReference type="EMBL" id="JAWHVL010000025">
    <property type="protein sequence ID" value="MDV2633180.1"/>
    <property type="molecule type" value="Genomic_DNA"/>
</dbReference>
<accession>A0AAE4NT08</accession>
<dbReference type="InterPro" id="IPR018597">
    <property type="entry name" value="Phage_Tuc2009_YjcQ"/>
</dbReference>
<evidence type="ECO:0000313" key="1">
    <source>
        <dbReference type="EMBL" id="MDV2633180.1"/>
    </source>
</evidence>
<gene>
    <name evidence="1" type="ORF">RZO31_09925</name>
</gene>
<dbReference type="Pfam" id="PF09639">
    <property type="entry name" value="YjcQ"/>
    <property type="match status" value="1"/>
</dbReference>
<name>A0AAE4NT08_9LACT</name>
<dbReference type="InterPro" id="IPR036390">
    <property type="entry name" value="WH_DNA-bd_sf"/>
</dbReference>
<comment type="caution">
    <text evidence="1">The sequence shown here is derived from an EMBL/GenBank/DDBJ whole genome shotgun (WGS) entry which is preliminary data.</text>
</comment>
<dbReference type="RefSeq" id="WP_280613017.1">
    <property type="nucleotide sequence ID" value="NZ_JAPHOA010000012.1"/>
</dbReference>
<dbReference type="Gene3D" id="1.10.10.10">
    <property type="entry name" value="Winged helix-like DNA-binding domain superfamily/Winged helix DNA-binding domain"/>
    <property type="match status" value="1"/>
</dbReference>
<dbReference type="AlphaFoldDB" id="A0AAE4NT08"/>
<sequence length="97" mass="11515">MDKKKLRYAILKTLEENKDPFIVLESDEIAKEDIFKQGKFLDQESYITKNTYASNTIYWWGELTEKGEEFLEKNSTFAKAYSVAKEIREWLPFFTGK</sequence>
<dbReference type="SUPFAM" id="SSF46785">
    <property type="entry name" value="Winged helix' DNA-binding domain"/>
    <property type="match status" value="1"/>
</dbReference>
<proteinExistence type="predicted"/>
<reference evidence="1" key="1">
    <citation type="submission" date="2023-10" db="EMBL/GenBank/DDBJ databases">
        <title>Production of high quality cheese from raw caw milk (raw cheese).</title>
        <authorList>
            <person name="Samouris G."/>
        </authorList>
    </citation>
    <scope>NUCLEOTIDE SEQUENCE</scope>
    <source>
        <strain evidence="1">M17-3</strain>
    </source>
</reference>
<protein>
    <submittedName>
        <fullName evidence="1">YjcQ family protein</fullName>
    </submittedName>
</protein>
<dbReference type="InterPro" id="IPR036388">
    <property type="entry name" value="WH-like_DNA-bd_sf"/>
</dbReference>
<dbReference type="Proteomes" id="UP001186047">
    <property type="component" value="Unassembled WGS sequence"/>
</dbReference>